<dbReference type="Gene3D" id="2.60.120.260">
    <property type="entry name" value="Galactose-binding domain-like"/>
    <property type="match status" value="1"/>
</dbReference>
<evidence type="ECO:0000259" key="1">
    <source>
        <dbReference type="Pfam" id="PF14606"/>
    </source>
</evidence>
<evidence type="ECO:0000313" key="3">
    <source>
        <dbReference type="Proteomes" id="UP000481109"/>
    </source>
</evidence>
<comment type="caution">
    <text evidence="2">The sequence shown here is derived from an EMBL/GenBank/DDBJ whole genome shotgun (WGS) entry which is preliminary data.</text>
</comment>
<dbReference type="InterPro" id="IPR036514">
    <property type="entry name" value="SGNH_hydro_sf"/>
</dbReference>
<name>A0A6G4XV40_9ACTN</name>
<keyword evidence="3" id="KW-1185">Reference proteome</keyword>
<sequence>MSDPDRAAFVSDPDRTAAVGVVSALKSALDCVVGAVETTADDAGVTFHRVPAAARARIADPTLDFMSTVPSGVRLEAVTDAPALELDLQLTHLVPLGQESAGTALDLVVDGAVRERVHTRRETVVHLDFRTRETQVSPAGPVTLRFELGEAGTERRIELWFPVAAAMKLLDVRISEGTSLSPAPPTGPLWVHHGSSLSQCSEADRPTGSWPAAVARAAGVSLLNLGLGGQCHLDQFMARTIRDLPAAAISLELGINVVNFDSMRERAFVSAFHGFLDTVRDGHPGTPLLILTPIHCPTVEDRPGPTPYGPDGRFTAVERPTDSSGGCLSLGRIRELLCSQVELRRTEGDKALHLLHGPDLFGPSDTTDLPDGLHPNPAGYRRMANRFLPLAFGPQGPLHRPRTSALG</sequence>
<proteinExistence type="predicted"/>
<reference evidence="2 3" key="1">
    <citation type="submission" date="2020-02" db="EMBL/GenBank/DDBJ databases">
        <title>Whole-genome analyses of novel actinobacteria.</title>
        <authorList>
            <person name="Sahin N."/>
            <person name="Tokatli A."/>
        </authorList>
    </citation>
    <scope>NUCLEOTIDE SEQUENCE [LARGE SCALE GENOMIC DNA]</scope>
    <source>
        <strain evidence="2 3">YC504</strain>
    </source>
</reference>
<accession>A0A6G4XV40</accession>
<dbReference type="SUPFAM" id="SSF52266">
    <property type="entry name" value="SGNH hydrolase"/>
    <property type="match status" value="1"/>
</dbReference>
<feature type="domain" description="SGNH hydrolase-type esterase" evidence="1">
    <location>
        <begin position="191"/>
        <end position="292"/>
    </location>
</feature>
<organism evidence="2 3">
    <name type="scientific">Streptomyces mesophilus</name>
    <dbReference type="NCBI Taxonomy" id="1775132"/>
    <lineage>
        <taxon>Bacteria</taxon>
        <taxon>Bacillati</taxon>
        <taxon>Actinomycetota</taxon>
        <taxon>Actinomycetes</taxon>
        <taxon>Kitasatosporales</taxon>
        <taxon>Streptomycetaceae</taxon>
        <taxon>Streptomyces</taxon>
    </lineage>
</organism>
<dbReference type="AlphaFoldDB" id="A0A6G4XV40"/>
<dbReference type="Proteomes" id="UP000481109">
    <property type="component" value="Unassembled WGS sequence"/>
</dbReference>
<protein>
    <submittedName>
        <fullName evidence="2">Lipase</fullName>
    </submittedName>
</protein>
<dbReference type="Gene3D" id="3.40.50.1110">
    <property type="entry name" value="SGNH hydrolase"/>
    <property type="match status" value="1"/>
</dbReference>
<gene>
    <name evidence="2" type="ORF">G6045_33640</name>
</gene>
<evidence type="ECO:0000313" key="2">
    <source>
        <dbReference type="EMBL" id="NGO80564.1"/>
    </source>
</evidence>
<dbReference type="Pfam" id="PF14606">
    <property type="entry name" value="Lipase_GDSL_3"/>
    <property type="match status" value="1"/>
</dbReference>
<dbReference type="RefSeq" id="WP_165335980.1">
    <property type="nucleotide sequence ID" value="NZ_JAAKZW010000227.1"/>
</dbReference>
<dbReference type="InterPro" id="IPR013830">
    <property type="entry name" value="SGNH_hydro"/>
</dbReference>
<dbReference type="EMBL" id="JAAKZW010000227">
    <property type="protein sequence ID" value="NGO80564.1"/>
    <property type="molecule type" value="Genomic_DNA"/>
</dbReference>